<keyword evidence="1" id="KW-1185">Reference proteome</keyword>
<accession>A0A0R3RK06</accession>
<evidence type="ECO:0000313" key="1">
    <source>
        <dbReference type="Proteomes" id="UP000050640"/>
    </source>
</evidence>
<dbReference type="Proteomes" id="UP000050640">
    <property type="component" value="Unplaced"/>
</dbReference>
<name>A0A0R3RK06_9BILA</name>
<proteinExistence type="predicted"/>
<evidence type="ECO:0000313" key="2">
    <source>
        <dbReference type="WBParaSite" id="EEL_0000181501-mRNA-1"/>
    </source>
</evidence>
<organism evidence="1 2">
    <name type="scientific">Elaeophora elaphi</name>
    <dbReference type="NCBI Taxonomy" id="1147741"/>
    <lineage>
        <taxon>Eukaryota</taxon>
        <taxon>Metazoa</taxon>
        <taxon>Ecdysozoa</taxon>
        <taxon>Nematoda</taxon>
        <taxon>Chromadorea</taxon>
        <taxon>Rhabditida</taxon>
        <taxon>Spirurina</taxon>
        <taxon>Spiruromorpha</taxon>
        <taxon>Filarioidea</taxon>
        <taxon>Onchocercidae</taxon>
        <taxon>Elaeophora</taxon>
    </lineage>
</organism>
<dbReference type="AlphaFoldDB" id="A0A0R3RK06"/>
<dbReference type="WBParaSite" id="EEL_0000181501-mRNA-1">
    <property type="protein sequence ID" value="EEL_0000181501-mRNA-1"/>
    <property type="gene ID" value="EEL_0000181501"/>
</dbReference>
<sequence>MFSRNSHVKELNDDVAPIVAPLSLSSKDSGHSLANRTIFTSGAAVAPTTDNNCQRVSAGLSSVNTASLSLQPLLFNARPPIASLEDLTSGEQNSDSISARSNVATTIVGRNGIRRSDLKGDFF</sequence>
<protein>
    <submittedName>
        <fullName evidence="2">Uncharacterized protein</fullName>
    </submittedName>
</protein>
<reference evidence="2" key="1">
    <citation type="submission" date="2017-02" db="UniProtKB">
        <authorList>
            <consortium name="WormBaseParasite"/>
        </authorList>
    </citation>
    <scope>IDENTIFICATION</scope>
</reference>